<keyword evidence="1" id="KW-0472">Membrane</keyword>
<dbReference type="Pfam" id="PF09990">
    <property type="entry name" value="DUF2231"/>
    <property type="match status" value="1"/>
</dbReference>
<feature type="transmembrane region" description="Helical" evidence="1">
    <location>
        <begin position="78"/>
        <end position="96"/>
    </location>
</feature>
<proteinExistence type="predicted"/>
<evidence type="ECO:0000259" key="2">
    <source>
        <dbReference type="Pfam" id="PF07635"/>
    </source>
</evidence>
<dbReference type="InterPro" id="IPR008979">
    <property type="entry name" value="Galactose-bd-like_sf"/>
</dbReference>
<evidence type="ECO:0000256" key="1">
    <source>
        <dbReference type="SAM" id="Phobius"/>
    </source>
</evidence>
<dbReference type="SUPFAM" id="SSF52047">
    <property type="entry name" value="RNI-like"/>
    <property type="match status" value="1"/>
</dbReference>
<feature type="domain" description="Cytochrome C Planctomycete-type" evidence="2">
    <location>
        <begin position="169"/>
        <end position="229"/>
    </location>
</feature>
<keyword evidence="1" id="KW-0812">Transmembrane</keyword>
<dbReference type="InterPro" id="IPR059177">
    <property type="entry name" value="GH29D-like_dom"/>
</dbReference>
<sequence>MTYLFINLGNFHPVLVHMPIGILMFAFILEIYQRIKPKENLTTSIKLALGVGVLSALFSIGTGLLLEENGAYDEDLLFRHKWMAIALTVFSIIIFFAKDAKQQLLQKLYFPLFVAVNIMLVLAGHWGGSMTHGTDFLTKENTAKKKGIDNIEEAIVYHDIVQPILDTKCVSCHNPEKAEGNLLLTSQNEIMAGGDTGNPLDSVAGFGKSLLVHRIELPAEDEAHMPPTGKVQLTPNEIALLNWWMENKNCFECKTADLDRSKTIEGYLKDLEEDTSTRGVLAKTLEPAPEDWLNNLRNAGISIAPLAEGSPLYSVYLGNNKKLEQGLFRALKAYGENIVELNLANSNFSDTLVSVLSSFENLTKLQLQNTAITDAGIEDVIELEKLETLNLYGTAITDTALEGLKNLPNLSDLYLWQTDITEEGMNAYLVSNPNTTIHTIDMDMFGATELLPPTILADNFFIKDEMQVQITYPFDDTAIYYTLDGSEPDTTSIRYTEPITISKTMNLKAVTAKEGWGISETALASFKKSTVDYASVRLNKPPSEKYTGAGGATLGDLQRGSANFVDGKWLGYEGTHFNATFELDQVQEISSVSVGALSAPPSWIFFPTGFTISVSQDGKHFTQLHKENMGEPAPDSSIQLKFFDAQFAKTTAKYVRVEVKSVLKNPDWHQNPGGNSWLFVDEVVIN</sequence>
<dbReference type="Gene3D" id="3.80.10.10">
    <property type="entry name" value="Ribonuclease Inhibitor"/>
    <property type="match status" value="1"/>
</dbReference>
<comment type="caution">
    <text evidence="5">The sequence shown here is derived from an EMBL/GenBank/DDBJ whole genome shotgun (WGS) entry which is preliminary data.</text>
</comment>
<evidence type="ECO:0000313" key="5">
    <source>
        <dbReference type="EMBL" id="MFD0797475.1"/>
    </source>
</evidence>
<feature type="domain" description="GH29D-like beta-sandwich" evidence="4">
    <location>
        <begin position="465"/>
        <end position="519"/>
    </location>
</feature>
<dbReference type="EMBL" id="JBHTHY010000006">
    <property type="protein sequence ID" value="MFD0797475.1"/>
    <property type="molecule type" value="Genomic_DNA"/>
</dbReference>
<organism evidence="5 6">
    <name type="scientific">Maribacter chungangensis</name>
    <dbReference type="NCBI Taxonomy" id="1069117"/>
    <lineage>
        <taxon>Bacteria</taxon>
        <taxon>Pseudomonadati</taxon>
        <taxon>Bacteroidota</taxon>
        <taxon>Flavobacteriia</taxon>
        <taxon>Flavobacteriales</taxon>
        <taxon>Flavobacteriaceae</taxon>
        <taxon>Maribacter</taxon>
    </lineage>
</organism>
<feature type="transmembrane region" description="Helical" evidence="1">
    <location>
        <begin position="108"/>
        <end position="128"/>
    </location>
</feature>
<dbReference type="InterPro" id="IPR019251">
    <property type="entry name" value="DUF2231_TM"/>
</dbReference>
<feature type="transmembrane region" description="Helical" evidence="1">
    <location>
        <begin position="14"/>
        <end position="32"/>
    </location>
</feature>
<gene>
    <name evidence="5" type="ORF">ACFQZJ_08385</name>
</gene>
<accession>A0ABW3B2Y2</accession>
<dbReference type="InterPro" id="IPR011429">
    <property type="entry name" value="Cyt_c_Planctomycete-type"/>
</dbReference>
<dbReference type="Pfam" id="PF07635">
    <property type="entry name" value="PSCyt1"/>
    <property type="match status" value="1"/>
</dbReference>
<dbReference type="RefSeq" id="WP_379933800.1">
    <property type="nucleotide sequence ID" value="NZ_JBHTHY010000006.1"/>
</dbReference>
<dbReference type="SUPFAM" id="SSF49785">
    <property type="entry name" value="Galactose-binding domain-like"/>
    <property type="match status" value="1"/>
</dbReference>
<keyword evidence="6" id="KW-1185">Reference proteome</keyword>
<keyword evidence="1" id="KW-1133">Transmembrane helix</keyword>
<evidence type="ECO:0000259" key="3">
    <source>
        <dbReference type="Pfam" id="PF09990"/>
    </source>
</evidence>
<dbReference type="InterPro" id="IPR032675">
    <property type="entry name" value="LRR_dom_sf"/>
</dbReference>
<feature type="domain" description="DUF2231" evidence="3">
    <location>
        <begin position="11"/>
        <end position="131"/>
    </location>
</feature>
<evidence type="ECO:0000259" key="4">
    <source>
        <dbReference type="Pfam" id="PF13290"/>
    </source>
</evidence>
<name>A0ABW3B2Y2_9FLAO</name>
<feature type="transmembrane region" description="Helical" evidence="1">
    <location>
        <begin position="44"/>
        <end position="66"/>
    </location>
</feature>
<dbReference type="Proteomes" id="UP001597012">
    <property type="component" value="Unassembled WGS sequence"/>
</dbReference>
<dbReference type="Gene3D" id="2.60.120.260">
    <property type="entry name" value="Galactose-binding domain-like"/>
    <property type="match status" value="1"/>
</dbReference>
<evidence type="ECO:0000313" key="6">
    <source>
        <dbReference type="Proteomes" id="UP001597012"/>
    </source>
</evidence>
<protein>
    <submittedName>
        <fullName evidence="5">Chitobiase/beta-hexosaminidase C-terminal domain-containing protein</fullName>
    </submittedName>
</protein>
<dbReference type="Pfam" id="PF13290">
    <property type="entry name" value="CHB_HEX_C_1"/>
    <property type="match status" value="1"/>
</dbReference>
<reference evidence="6" key="1">
    <citation type="journal article" date="2019" name="Int. J. Syst. Evol. Microbiol.">
        <title>The Global Catalogue of Microorganisms (GCM) 10K type strain sequencing project: providing services to taxonomists for standard genome sequencing and annotation.</title>
        <authorList>
            <consortium name="The Broad Institute Genomics Platform"/>
            <consortium name="The Broad Institute Genome Sequencing Center for Infectious Disease"/>
            <person name="Wu L."/>
            <person name="Ma J."/>
        </authorList>
    </citation>
    <scope>NUCLEOTIDE SEQUENCE [LARGE SCALE GENOMIC DNA]</scope>
    <source>
        <strain evidence="6">CCUG 61948</strain>
    </source>
</reference>